<keyword evidence="3" id="KW-0067">ATP-binding</keyword>
<comment type="catalytic activity">
    <reaction evidence="6">
        <text>L-glutamyl-tRNA(Gln) + L-glutamine + ATP + H2O = L-glutaminyl-tRNA(Gln) + L-glutamate + ADP + phosphate + H(+)</text>
        <dbReference type="Rhea" id="RHEA:17521"/>
        <dbReference type="Rhea" id="RHEA-COMP:9681"/>
        <dbReference type="Rhea" id="RHEA-COMP:9684"/>
        <dbReference type="ChEBI" id="CHEBI:15377"/>
        <dbReference type="ChEBI" id="CHEBI:15378"/>
        <dbReference type="ChEBI" id="CHEBI:29985"/>
        <dbReference type="ChEBI" id="CHEBI:30616"/>
        <dbReference type="ChEBI" id="CHEBI:43474"/>
        <dbReference type="ChEBI" id="CHEBI:58359"/>
        <dbReference type="ChEBI" id="CHEBI:78520"/>
        <dbReference type="ChEBI" id="CHEBI:78521"/>
        <dbReference type="ChEBI" id="CHEBI:456216"/>
    </reaction>
</comment>
<dbReference type="InterPro" id="IPR018027">
    <property type="entry name" value="Asn/Gln_amidotransferase"/>
</dbReference>
<dbReference type="GO" id="GO:0005524">
    <property type="term" value="F:ATP binding"/>
    <property type="evidence" value="ECO:0007669"/>
    <property type="project" value="UniProtKB-KW"/>
</dbReference>
<evidence type="ECO:0000256" key="3">
    <source>
        <dbReference type="ARBA" id="ARBA00022840"/>
    </source>
</evidence>
<dbReference type="Proteomes" id="UP000007799">
    <property type="component" value="Unassembled WGS sequence"/>
</dbReference>
<dbReference type="PANTHER" id="PTHR11659">
    <property type="entry name" value="GLUTAMYL-TRNA GLN AMIDOTRANSFERASE SUBUNIT B MITOCHONDRIAL AND PROKARYOTIC PET112-RELATED"/>
    <property type="match status" value="1"/>
</dbReference>
<dbReference type="GO" id="GO:0006412">
    <property type="term" value="P:translation"/>
    <property type="evidence" value="ECO:0007669"/>
    <property type="project" value="UniProtKB-KW"/>
</dbReference>
<evidence type="ECO:0000313" key="8">
    <source>
        <dbReference type="EMBL" id="EGD78751.1"/>
    </source>
</evidence>
<gene>
    <name evidence="8" type="ORF">PTSG_11776</name>
</gene>
<dbReference type="RefSeq" id="XP_004997708.1">
    <property type="nucleotide sequence ID" value="XM_004997651.1"/>
</dbReference>
<accession>F2TYS7</accession>
<evidence type="ECO:0000313" key="9">
    <source>
        <dbReference type="Proteomes" id="UP000007799"/>
    </source>
</evidence>
<dbReference type="GO" id="GO:0050567">
    <property type="term" value="F:glutaminyl-tRNA synthase (glutamine-hydrolyzing) activity"/>
    <property type="evidence" value="ECO:0007669"/>
    <property type="project" value="TreeGrafter"/>
</dbReference>
<evidence type="ECO:0000259" key="7">
    <source>
        <dbReference type="SMART" id="SM00845"/>
    </source>
</evidence>
<dbReference type="OrthoDB" id="1722066at2759"/>
<dbReference type="EMBL" id="GL832957">
    <property type="protein sequence ID" value="EGD78751.1"/>
    <property type="molecule type" value="Genomic_DNA"/>
</dbReference>
<keyword evidence="9" id="KW-1185">Reference proteome</keyword>
<dbReference type="InterPro" id="IPR023168">
    <property type="entry name" value="GatB_Yqey_C_2"/>
</dbReference>
<evidence type="ECO:0000256" key="4">
    <source>
        <dbReference type="ARBA" id="ARBA00022917"/>
    </source>
</evidence>
<proteinExistence type="predicted"/>
<keyword evidence="1" id="KW-0436">Ligase</keyword>
<dbReference type="PANTHER" id="PTHR11659:SF0">
    <property type="entry name" value="GLUTAMYL-TRNA(GLN) AMIDOTRANSFERASE SUBUNIT B, MITOCHONDRIAL"/>
    <property type="match status" value="1"/>
</dbReference>
<dbReference type="KEGG" id="sre:PTSG_11776"/>
<dbReference type="Gene3D" id="1.10.10.410">
    <property type="match status" value="1"/>
</dbReference>
<organism evidence="9">
    <name type="scientific">Salpingoeca rosetta (strain ATCC 50818 / BSB-021)</name>
    <dbReference type="NCBI Taxonomy" id="946362"/>
    <lineage>
        <taxon>Eukaryota</taxon>
        <taxon>Choanoflagellata</taxon>
        <taxon>Craspedida</taxon>
        <taxon>Salpingoecidae</taxon>
        <taxon>Salpingoeca</taxon>
    </lineage>
</organism>
<dbReference type="InterPro" id="IPR017959">
    <property type="entry name" value="Asn/Gln-tRNA_amidoTrfase_suB/E"/>
</dbReference>
<dbReference type="InterPro" id="IPR003789">
    <property type="entry name" value="Asn/Gln_tRNA_amidoTrase-B-like"/>
</dbReference>
<evidence type="ECO:0000256" key="6">
    <source>
        <dbReference type="ARBA" id="ARBA00047913"/>
    </source>
</evidence>
<dbReference type="InParanoid" id="F2TYS7"/>
<protein>
    <recommendedName>
        <fullName evidence="7">Asn/Gln amidotransferase domain-containing protein</fullName>
    </recommendedName>
</protein>
<name>F2TYS7_SALR5</name>
<dbReference type="FunFam" id="1.10.10.410:FF:000001">
    <property type="entry name" value="Aspartyl/glutamyl-tRNA(Asn/Gln) amidotransferase subunit B"/>
    <property type="match status" value="1"/>
</dbReference>
<dbReference type="SUPFAM" id="SSF89095">
    <property type="entry name" value="GatB/YqeY motif"/>
    <property type="match status" value="1"/>
</dbReference>
<dbReference type="GeneID" id="16078304"/>
<keyword evidence="4" id="KW-0648">Protein biosynthesis</keyword>
<evidence type="ECO:0000256" key="5">
    <source>
        <dbReference type="ARBA" id="ARBA00047380"/>
    </source>
</evidence>
<dbReference type="Pfam" id="PF02637">
    <property type="entry name" value="GatB_Yqey"/>
    <property type="match status" value="1"/>
</dbReference>
<dbReference type="GO" id="GO:0070681">
    <property type="term" value="P:glutaminyl-tRNAGln biosynthesis via transamidation"/>
    <property type="evidence" value="ECO:0007669"/>
    <property type="project" value="TreeGrafter"/>
</dbReference>
<evidence type="ECO:0000256" key="1">
    <source>
        <dbReference type="ARBA" id="ARBA00022598"/>
    </source>
</evidence>
<evidence type="ECO:0000256" key="2">
    <source>
        <dbReference type="ARBA" id="ARBA00022741"/>
    </source>
</evidence>
<dbReference type="SMART" id="SM00845">
    <property type="entry name" value="GatB_Yqey"/>
    <property type="match status" value="1"/>
</dbReference>
<dbReference type="STRING" id="946362.F2TYS7"/>
<feature type="domain" description="Asn/Gln amidotransferase" evidence="7">
    <location>
        <begin position="5"/>
        <end position="81"/>
    </location>
</feature>
<comment type="catalytic activity">
    <reaction evidence="5">
        <text>L-aspartyl-tRNA(Asn) + L-glutamine + ATP + H2O = L-asparaginyl-tRNA(Asn) + L-glutamate + ADP + phosphate + 2 H(+)</text>
        <dbReference type="Rhea" id="RHEA:14513"/>
        <dbReference type="Rhea" id="RHEA-COMP:9674"/>
        <dbReference type="Rhea" id="RHEA-COMP:9677"/>
        <dbReference type="ChEBI" id="CHEBI:15377"/>
        <dbReference type="ChEBI" id="CHEBI:15378"/>
        <dbReference type="ChEBI" id="CHEBI:29985"/>
        <dbReference type="ChEBI" id="CHEBI:30616"/>
        <dbReference type="ChEBI" id="CHEBI:43474"/>
        <dbReference type="ChEBI" id="CHEBI:58359"/>
        <dbReference type="ChEBI" id="CHEBI:78515"/>
        <dbReference type="ChEBI" id="CHEBI:78516"/>
        <dbReference type="ChEBI" id="CHEBI:456216"/>
    </reaction>
</comment>
<reference evidence="8" key="1">
    <citation type="submission" date="2009-08" db="EMBL/GenBank/DDBJ databases">
        <title>Annotation of Salpingoeca rosetta.</title>
        <authorList>
            <consortium name="The Broad Institute Genome Sequencing Platform"/>
            <person name="Russ C."/>
            <person name="Cuomo C."/>
            <person name="Burger G."/>
            <person name="Gray M.W."/>
            <person name="Holland P.W.H."/>
            <person name="King N."/>
            <person name="Lang F.B.F."/>
            <person name="Roger A.J."/>
            <person name="Ruiz-Trillo I."/>
            <person name="Young S.K."/>
            <person name="Zeng Q."/>
            <person name="Gargeya S."/>
            <person name="Alvarado L."/>
            <person name="Berlin A."/>
            <person name="Chapman S.B."/>
            <person name="Chen Z."/>
            <person name="Freedman E."/>
            <person name="Gellesch M."/>
            <person name="Goldberg J."/>
            <person name="Griggs A."/>
            <person name="Gujja S."/>
            <person name="Heilman E."/>
            <person name="Heiman D."/>
            <person name="Howarth C."/>
            <person name="Mehta T."/>
            <person name="Neiman D."/>
            <person name="Pearson M."/>
            <person name="Roberts A."/>
            <person name="Saif S."/>
            <person name="Shea T."/>
            <person name="Shenoy N."/>
            <person name="Sisk P."/>
            <person name="Stolte C."/>
            <person name="Sykes S."/>
            <person name="White J."/>
            <person name="Yandava C."/>
            <person name="Haas B."/>
            <person name="Nusbaum C."/>
            <person name="Birren B."/>
        </authorList>
    </citation>
    <scope>NUCLEOTIDE SEQUENCE [LARGE SCALE GENOMIC DNA]</scope>
    <source>
        <strain evidence="8">ATCC 50818</strain>
    </source>
</reference>
<sequence length="90" mass="9841">MLDGDRRSPTELMEALDLRQESDAAVLQALVVDVVANNPKQRNKFLKGQTGVLGFFVGQVMGKTKGKANPQKVKQAVEQELAKFSHQASC</sequence>
<keyword evidence="2" id="KW-0547">Nucleotide-binding</keyword>
<dbReference type="AlphaFoldDB" id="F2TYS7"/>